<keyword evidence="3" id="KW-1185">Reference proteome</keyword>
<reference evidence="2 3" key="1">
    <citation type="submission" date="2015-09" db="EMBL/GenBank/DDBJ databases">
        <title>Draft genome of a European isolate of the apple canker pathogen Neonectria ditissima.</title>
        <authorList>
            <person name="Gomez-Cortecero A."/>
            <person name="Harrison R.J."/>
            <person name="Armitage A.D."/>
        </authorList>
    </citation>
    <scope>NUCLEOTIDE SEQUENCE [LARGE SCALE GENOMIC DNA]</scope>
    <source>
        <strain evidence="2 3">R09/05</strain>
    </source>
</reference>
<dbReference type="Proteomes" id="UP000050424">
    <property type="component" value="Unassembled WGS sequence"/>
</dbReference>
<feature type="region of interest" description="Disordered" evidence="1">
    <location>
        <begin position="41"/>
        <end position="74"/>
    </location>
</feature>
<organism evidence="2 3">
    <name type="scientific">Neonectria ditissima</name>
    <dbReference type="NCBI Taxonomy" id="78410"/>
    <lineage>
        <taxon>Eukaryota</taxon>
        <taxon>Fungi</taxon>
        <taxon>Dikarya</taxon>
        <taxon>Ascomycota</taxon>
        <taxon>Pezizomycotina</taxon>
        <taxon>Sordariomycetes</taxon>
        <taxon>Hypocreomycetidae</taxon>
        <taxon>Hypocreales</taxon>
        <taxon>Nectriaceae</taxon>
        <taxon>Neonectria</taxon>
    </lineage>
</organism>
<evidence type="ECO:0000313" key="2">
    <source>
        <dbReference type="EMBL" id="KPM42474.1"/>
    </source>
</evidence>
<proteinExistence type="predicted"/>
<protein>
    <submittedName>
        <fullName evidence="2">Uncharacterized protein</fullName>
    </submittedName>
</protein>
<evidence type="ECO:0000313" key="3">
    <source>
        <dbReference type="Proteomes" id="UP000050424"/>
    </source>
</evidence>
<sequence>MTPTPDIAKRISEIMTDMAKEQEELEAISLFIDNIEQASFRQMSGSASSARNRRKKSKVLSTEEGKSIEEEKEDYERRRVEKQEKIRLMWLKINQLQEEAKKI</sequence>
<evidence type="ECO:0000256" key="1">
    <source>
        <dbReference type="SAM" id="MobiDB-lite"/>
    </source>
</evidence>
<comment type="caution">
    <text evidence="2">The sequence shown here is derived from an EMBL/GenBank/DDBJ whole genome shotgun (WGS) entry which is preliminary data.</text>
</comment>
<dbReference type="EMBL" id="LKCW01000048">
    <property type="protein sequence ID" value="KPM42474.1"/>
    <property type="molecule type" value="Genomic_DNA"/>
</dbReference>
<accession>A0A0P7B9T6</accession>
<dbReference type="OrthoDB" id="5104318at2759"/>
<feature type="compositionally biased region" description="Basic and acidic residues" evidence="1">
    <location>
        <begin position="61"/>
        <end position="74"/>
    </location>
</feature>
<gene>
    <name evidence="2" type="ORF">AK830_g4119</name>
</gene>
<dbReference type="AlphaFoldDB" id="A0A0P7B9T6"/>
<name>A0A0P7B9T6_9HYPO</name>